<dbReference type="AlphaFoldDB" id="A0A8S3HEU1"/>
<dbReference type="EMBL" id="CAJOBJ010216063">
    <property type="protein sequence ID" value="CAF5022317.1"/>
    <property type="molecule type" value="Genomic_DNA"/>
</dbReference>
<reference evidence="2" key="1">
    <citation type="submission" date="2021-02" db="EMBL/GenBank/DDBJ databases">
        <authorList>
            <person name="Nowell W R."/>
        </authorList>
    </citation>
    <scope>NUCLEOTIDE SEQUENCE</scope>
</reference>
<comment type="caution">
    <text evidence="2">The sequence shown here is derived from an EMBL/GenBank/DDBJ whole genome shotgun (WGS) entry which is preliminary data.</text>
</comment>
<evidence type="ECO:0000313" key="1">
    <source>
        <dbReference type="EMBL" id="CAF5022317.1"/>
    </source>
</evidence>
<sequence length="90" mass="10380">MRASFSPVENIYDLSVTPDEEKPLRPIHNRSQKAFDLNDARNLKNDIDQSFKNTIGKLTIFEQHDETAESIQLFARRLEPERPVTPPDVS</sequence>
<organism evidence="2 3">
    <name type="scientific">Rotaria magnacalcarata</name>
    <dbReference type="NCBI Taxonomy" id="392030"/>
    <lineage>
        <taxon>Eukaryota</taxon>
        <taxon>Metazoa</taxon>
        <taxon>Spiralia</taxon>
        <taxon>Gnathifera</taxon>
        <taxon>Rotifera</taxon>
        <taxon>Eurotatoria</taxon>
        <taxon>Bdelloidea</taxon>
        <taxon>Philodinida</taxon>
        <taxon>Philodinidae</taxon>
        <taxon>Rotaria</taxon>
    </lineage>
</organism>
<name>A0A8S3HEU1_9BILA</name>
<proteinExistence type="predicted"/>
<evidence type="ECO:0000313" key="3">
    <source>
        <dbReference type="Proteomes" id="UP000676336"/>
    </source>
</evidence>
<protein>
    <submittedName>
        <fullName evidence="2">Uncharacterized protein</fullName>
    </submittedName>
</protein>
<gene>
    <name evidence="1" type="ORF">GIL414_LOCUS58447</name>
    <name evidence="2" type="ORF">SMN809_LOCUS68489</name>
</gene>
<dbReference type="Proteomes" id="UP000681720">
    <property type="component" value="Unassembled WGS sequence"/>
</dbReference>
<accession>A0A8S3HEU1</accession>
<evidence type="ECO:0000313" key="2">
    <source>
        <dbReference type="EMBL" id="CAF5179442.1"/>
    </source>
</evidence>
<dbReference type="EMBL" id="CAJOBI010317510">
    <property type="protein sequence ID" value="CAF5179442.1"/>
    <property type="molecule type" value="Genomic_DNA"/>
</dbReference>
<dbReference type="Proteomes" id="UP000676336">
    <property type="component" value="Unassembled WGS sequence"/>
</dbReference>